<protein>
    <submittedName>
        <fullName evidence="1">Uncharacterized protein</fullName>
    </submittedName>
</protein>
<keyword evidence="2" id="KW-1185">Reference proteome</keyword>
<dbReference type="Proteomes" id="UP000821845">
    <property type="component" value="Chromosome 10"/>
</dbReference>
<gene>
    <name evidence="1" type="ORF">HPB50_012991</name>
</gene>
<evidence type="ECO:0000313" key="1">
    <source>
        <dbReference type="EMBL" id="KAH6942961.1"/>
    </source>
</evidence>
<reference evidence="1" key="1">
    <citation type="submission" date="2020-05" db="EMBL/GenBank/DDBJ databases">
        <title>Large-scale comparative analyses of tick genomes elucidate their genetic diversity and vector capacities.</title>
        <authorList>
            <person name="Jia N."/>
            <person name="Wang J."/>
            <person name="Shi W."/>
            <person name="Du L."/>
            <person name="Sun Y."/>
            <person name="Zhan W."/>
            <person name="Jiang J."/>
            <person name="Wang Q."/>
            <person name="Zhang B."/>
            <person name="Ji P."/>
            <person name="Sakyi L.B."/>
            <person name="Cui X."/>
            <person name="Yuan T."/>
            <person name="Jiang B."/>
            <person name="Yang W."/>
            <person name="Lam T.T.-Y."/>
            <person name="Chang Q."/>
            <person name="Ding S."/>
            <person name="Wang X."/>
            <person name="Zhu J."/>
            <person name="Ruan X."/>
            <person name="Zhao L."/>
            <person name="Wei J."/>
            <person name="Que T."/>
            <person name="Du C."/>
            <person name="Cheng J."/>
            <person name="Dai P."/>
            <person name="Han X."/>
            <person name="Huang E."/>
            <person name="Gao Y."/>
            <person name="Liu J."/>
            <person name="Shao H."/>
            <person name="Ye R."/>
            <person name="Li L."/>
            <person name="Wei W."/>
            <person name="Wang X."/>
            <person name="Wang C."/>
            <person name="Yang T."/>
            <person name="Huo Q."/>
            <person name="Li W."/>
            <person name="Guo W."/>
            <person name="Chen H."/>
            <person name="Zhou L."/>
            <person name="Ni X."/>
            <person name="Tian J."/>
            <person name="Zhou Y."/>
            <person name="Sheng Y."/>
            <person name="Liu T."/>
            <person name="Pan Y."/>
            <person name="Xia L."/>
            <person name="Li J."/>
            <person name="Zhao F."/>
            <person name="Cao W."/>
        </authorList>
    </citation>
    <scope>NUCLEOTIDE SEQUENCE</scope>
    <source>
        <strain evidence="1">Hyas-2018</strain>
    </source>
</reference>
<accession>A0ACB7T733</accession>
<sequence>MNMPIEDARIPSSRADTPNSPSRRVIHVTSPRDRAGGGAMDAANNLPVLGASSTSATGRTPLKQVHTHSARDLRGDADTTDDEEGKISTSPLSRSPTVSPTGSPSSSPSWRSFIVGRTWMPNLSIEAIEDSLPAIALTLALGALLCAVVVLSRPRSSTGGR</sequence>
<organism evidence="1 2">
    <name type="scientific">Hyalomma asiaticum</name>
    <name type="common">Tick</name>
    <dbReference type="NCBI Taxonomy" id="266040"/>
    <lineage>
        <taxon>Eukaryota</taxon>
        <taxon>Metazoa</taxon>
        <taxon>Ecdysozoa</taxon>
        <taxon>Arthropoda</taxon>
        <taxon>Chelicerata</taxon>
        <taxon>Arachnida</taxon>
        <taxon>Acari</taxon>
        <taxon>Parasitiformes</taxon>
        <taxon>Ixodida</taxon>
        <taxon>Ixodoidea</taxon>
        <taxon>Ixodidae</taxon>
        <taxon>Hyalomminae</taxon>
        <taxon>Hyalomma</taxon>
    </lineage>
</organism>
<evidence type="ECO:0000313" key="2">
    <source>
        <dbReference type="Proteomes" id="UP000821845"/>
    </source>
</evidence>
<dbReference type="EMBL" id="CM023490">
    <property type="protein sequence ID" value="KAH6942961.1"/>
    <property type="molecule type" value="Genomic_DNA"/>
</dbReference>
<name>A0ACB7T733_HYAAI</name>
<comment type="caution">
    <text evidence="1">The sequence shown here is derived from an EMBL/GenBank/DDBJ whole genome shotgun (WGS) entry which is preliminary data.</text>
</comment>
<proteinExistence type="predicted"/>